<reference evidence="2 3" key="1">
    <citation type="submission" date="2015-03" db="EMBL/GenBank/DDBJ databases">
        <title>Genome sequence of Mycoplasma meleagridis strain ATCC 25294.</title>
        <authorList>
            <person name="Yacoub E."/>
            <person name="Blanchard A."/>
            <person name="Sirand-Pugnet P."/>
            <person name="Mardassi B.B.A."/>
        </authorList>
    </citation>
    <scope>NUCLEOTIDE SEQUENCE [LARGE SCALE GENOMIC DNA]</scope>
    <source>
        <strain evidence="2 3">ATCC 25294</strain>
    </source>
</reference>
<gene>
    <name evidence="2" type="ORF">MMELEA_00820</name>
</gene>
<evidence type="ECO:0000313" key="3">
    <source>
        <dbReference type="Proteomes" id="UP000033750"/>
    </source>
</evidence>
<proteinExistence type="predicted"/>
<dbReference type="STRING" id="29561.MM26B8_04920"/>
<comment type="caution">
    <text evidence="2">The sequence shown here is derived from an EMBL/GenBank/DDBJ whole genome shotgun (WGS) entry which is preliminary data.</text>
</comment>
<protein>
    <submittedName>
        <fullName evidence="2">Uncharacterized protein</fullName>
    </submittedName>
</protein>
<organism evidence="2 3">
    <name type="scientific">Mycoplasmopsis meleagridis ATCC 25294</name>
    <dbReference type="NCBI Taxonomy" id="1264554"/>
    <lineage>
        <taxon>Bacteria</taxon>
        <taxon>Bacillati</taxon>
        <taxon>Mycoplasmatota</taxon>
        <taxon>Mycoplasmoidales</taxon>
        <taxon>Metamycoplasmataceae</taxon>
        <taxon>Mycoplasmopsis</taxon>
    </lineage>
</organism>
<dbReference type="Gene3D" id="3.10.290.10">
    <property type="entry name" value="RNA-binding S4 domain"/>
    <property type="match status" value="1"/>
</dbReference>
<dbReference type="GO" id="GO:0003723">
    <property type="term" value="F:RNA binding"/>
    <property type="evidence" value="ECO:0007669"/>
    <property type="project" value="UniProtKB-KW"/>
</dbReference>
<sequence>MNNTIEIKDDFITLGQFLKKAKLIETGGQSKYFIEYNDITINNRKPEGRGSKIYINDTVWINNIVYQVVKVKK</sequence>
<dbReference type="RefSeq" id="WP_046097040.1">
    <property type="nucleotide sequence ID" value="NZ_JZXN01000017.1"/>
</dbReference>
<keyword evidence="1" id="KW-0694">RNA-binding</keyword>
<dbReference type="OrthoDB" id="384916at2"/>
<evidence type="ECO:0000313" key="2">
    <source>
        <dbReference type="EMBL" id="KKB26700.1"/>
    </source>
</evidence>
<dbReference type="PROSITE" id="PS50889">
    <property type="entry name" value="S4"/>
    <property type="match status" value="1"/>
</dbReference>
<keyword evidence="3" id="KW-1185">Reference proteome</keyword>
<dbReference type="SUPFAM" id="SSF55174">
    <property type="entry name" value="Alpha-L RNA-binding motif"/>
    <property type="match status" value="1"/>
</dbReference>
<dbReference type="Pfam" id="PF13275">
    <property type="entry name" value="S4_2"/>
    <property type="match status" value="1"/>
</dbReference>
<dbReference type="Proteomes" id="UP000033750">
    <property type="component" value="Unassembled WGS sequence"/>
</dbReference>
<accession>A0A0F5H0P7</accession>
<evidence type="ECO:0000256" key="1">
    <source>
        <dbReference type="PROSITE-ProRule" id="PRU00182"/>
    </source>
</evidence>
<dbReference type="EMBL" id="JZXN01000017">
    <property type="protein sequence ID" value="KKB26700.1"/>
    <property type="molecule type" value="Genomic_DNA"/>
</dbReference>
<dbReference type="InterPro" id="IPR036986">
    <property type="entry name" value="S4_RNA-bd_sf"/>
</dbReference>
<dbReference type="PATRIC" id="fig|1264554.4.peg.113"/>
<name>A0A0F5H0P7_9BACT</name>
<dbReference type="AlphaFoldDB" id="A0A0F5H0P7"/>